<reference evidence="1" key="1">
    <citation type="submission" date="2021-02" db="EMBL/GenBank/DDBJ databases">
        <authorList>
            <person name="Dougan E. K."/>
            <person name="Rhodes N."/>
            <person name="Thang M."/>
            <person name="Chan C."/>
        </authorList>
    </citation>
    <scope>NUCLEOTIDE SEQUENCE</scope>
</reference>
<evidence type="ECO:0000313" key="2">
    <source>
        <dbReference type="Proteomes" id="UP000601435"/>
    </source>
</evidence>
<evidence type="ECO:0008006" key="3">
    <source>
        <dbReference type="Google" id="ProtNLM"/>
    </source>
</evidence>
<feature type="non-terminal residue" evidence="1">
    <location>
        <position position="1"/>
    </location>
</feature>
<comment type="caution">
    <text evidence="1">The sequence shown here is derived from an EMBL/GenBank/DDBJ whole genome shotgun (WGS) entry which is preliminary data.</text>
</comment>
<proteinExistence type="predicted"/>
<gene>
    <name evidence="1" type="ORF">SNEC2469_LOCUS17343</name>
</gene>
<dbReference type="OrthoDB" id="10329804at2759"/>
<feature type="non-terminal residue" evidence="1">
    <location>
        <position position="163"/>
    </location>
</feature>
<dbReference type="AlphaFoldDB" id="A0A812V1B6"/>
<dbReference type="InterPro" id="IPR011990">
    <property type="entry name" value="TPR-like_helical_dom_sf"/>
</dbReference>
<organism evidence="1 2">
    <name type="scientific">Symbiodinium necroappetens</name>
    <dbReference type="NCBI Taxonomy" id="1628268"/>
    <lineage>
        <taxon>Eukaryota</taxon>
        <taxon>Sar</taxon>
        <taxon>Alveolata</taxon>
        <taxon>Dinophyceae</taxon>
        <taxon>Suessiales</taxon>
        <taxon>Symbiodiniaceae</taxon>
        <taxon>Symbiodinium</taxon>
    </lineage>
</organism>
<sequence length="163" mass="17455">TATGGGGSHFLTWRRSLVTMQAKMEPAAVSTAIRQVGREGEWKVAGPLLARLRQSSAEADVVVYNATSTACGLVRRWQQAMGWLSRQRPSQLRPSAVSLGALLSACERSSSWQVALANLEARTAQEMSVAAAGAAISTCVKGDQWLRALCLHGALWAMTRTSQ</sequence>
<name>A0A812V1B6_9DINO</name>
<dbReference type="Proteomes" id="UP000601435">
    <property type="component" value="Unassembled WGS sequence"/>
</dbReference>
<protein>
    <recommendedName>
        <fullName evidence="3">Pentatricopeptide repeat-containing protein, chloroplastic</fullName>
    </recommendedName>
</protein>
<keyword evidence="2" id="KW-1185">Reference proteome</keyword>
<evidence type="ECO:0000313" key="1">
    <source>
        <dbReference type="EMBL" id="CAE7608558.1"/>
    </source>
</evidence>
<dbReference type="Gene3D" id="1.25.40.10">
    <property type="entry name" value="Tetratricopeptide repeat domain"/>
    <property type="match status" value="1"/>
</dbReference>
<accession>A0A812V1B6</accession>
<dbReference type="EMBL" id="CAJNJA010028653">
    <property type="protein sequence ID" value="CAE7608558.1"/>
    <property type="molecule type" value="Genomic_DNA"/>
</dbReference>